<organism evidence="5">
    <name type="scientific">marine sediment metagenome</name>
    <dbReference type="NCBI Taxonomy" id="412755"/>
    <lineage>
        <taxon>unclassified sequences</taxon>
        <taxon>metagenomes</taxon>
        <taxon>ecological metagenomes</taxon>
    </lineage>
</organism>
<keyword evidence="2" id="KW-0436">Ligase</keyword>
<feature type="domain" description="AMP-dependent synthetase/ligase" evidence="3">
    <location>
        <begin position="1"/>
        <end position="97"/>
    </location>
</feature>
<dbReference type="InterPro" id="IPR000873">
    <property type="entry name" value="AMP-dep_synth/lig_dom"/>
</dbReference>
<dbReference type="SUPFAM" id="SSF56801">
    <property type="entry name" value="Acetyl-CoA synthetase-like"/>
    <property type="match status" value="1"/>
</dbReference>
<dbReference type="GO" id="GO:0031956">
    <property type="term" value="F:medium-chain fatty acid-CoA ligase activity"/>
    <property type="evidence" value="ECO:0007669"/>
    <property type="project" value="TreeGrafter"/>
</dbReference>
<dbReference type="Pfam" id="PF13193">
    <property type="entry name" value="AMP-binding_C"/>
    <property type="match status" value="1"/>
</dbReference>
<proteinExistence type="inferred from homology"/>
<comment type="caution">
    <text evidence="5">The sequence shown here is derived from an EMBL/GenBank/DDBJ whole genome shotgun (WGS) entry which is preliminary data.</text>
</comment>
<feature type="non-terminal residue" evidence="5">
    <location>
        <position position="218"/>
    </location>
</feature>
<dbReference type="Gene3D" id="3.30.300.30">
    <property type="match status" value="1"/>
</dbReference>
<reference evidence="5" key="1">
    <citation type="journal article" date="2014" name="Front. Microbiol.">
        <title>High frequency of phylogenetically diverse reductive dehalogenase-homologous genes in deep subseafloor sedimentary metagenomes.</title>
        <authorList>
            <person name="Kawai M."/>
            <person name="Futagami T."/>
            <person name="Toyoda A."/>
            <person name="Takaki Y."/>
            <person name="Nishi S."/>
            <person name="Hori S."/>
            <person name="Arai W."/>
            <person name="Tsubouchi T."/>
            <person name="Morono Y."/>
            <person name="Uchiyama I."/>
            <person name="Ito T."/>
            <person name="Fujiyama A."/>
            <person name="Inagaki F."/>
            <person name="Takami H."/>
        </authorList>
    </citation>
    <scope>NUCLEOTIDE SEQUENCE</scope>
    <source>
        <strain evidence="5">Expedition CK06-06</strain>
    </source>
</reference>
<dbReference type="InterPro" id="IPR045851">
    <property type="entry name" value="AMP-bd_C_sf"/>
</dbReference>
<evidence type="ECO:0000256" key="1">
    <source>
        <dbReference type="ARBA" id="ARBA00006432"/>
    </source>
</evidence>
<dbReference type="PANTHER" id="PTHR43201:SF5">
    <property type="entry name" value="MEDIUM-CHAIN ACYL-COA LIGASE ACSF2, MITOCHONDRIAL"/>
    <property type="match status" value="1"/>
</dbReference>
<feature type="non-terminal residue" evidence="5">
    <location>
        <position position="1"/>
    </location>
</feature>
<dbReference type="PANTHER" id="PTHR43201">
    <property type="entry name" value="ACYL-COA SYNTHETASE"/>
    <property type="match status" value="1"/>
</dbReference>
<dbReference type="Gene3D" id="3.40.50.12780">
    <property type="entry name" value="N-terminal domain of ligase-like"/>
    <property type="match status" value="1"/>
</dbReference>
<evidence type="ECO:0000259" key="3">
    <source>
        <dbReference type="Pfam" id="PF00501"/>
    </source>
</evidence>
<evidence type="ECO:0000313" key="5">
    <source>
        <dbReference type="EMBL" id="GAG49011.1"/>
    </source>
</evidence>
<feature type="domain" description="AMP-binding enzyme C-terminal" evidence="4">
    <location>
        <begin position="148"/>
        <end position="216"/>
    </location>
</feature>
<dbReference type="AlphaFoldDB" id="X0ZL85"/>
<protein>
    <recommendedName>
        <fullName evidence="6">AMP-dependent synthetase/ligase domain-containing protein</fullName>
    </recommendedName>
</protein>
<accession>X0ZL85</accession>
<name>X0ZL85_9ZZZZ</name>
<dbReference type="GO" id="GO:0006631">
    <property type="term" value="P:fatty acid metabolic process"/>
    <property type="evidence" value="ECO:0007669"/>
    <property type="project" value="TreeGrafter"/>
</dbReference>
<gene>
    <name evidence="5" type="ORF">S01H1_80625</name>
</gene>
<evidence type="ECO:0000256" key="2">
    <source>
        <dbReference type="ARBA" id="ARBA00022598"/>
    </source>
</evidence>
<evidence type="ECO:0008006" key="6">
    <source>
        <dbReference type="Google" id="ProtNLM"/>
    </source>
</evidence>
<dbReference type="EMBL" id="BARS01054466">
    <property type="protein sequence ID" value="GAG49011.1"/>
    <property type="molecule type" value="Genomic_DNA"/>
</dbReference>
<dbReference type="Pfam" id="PF00501">
    <property type="entry name" value="AMP-binding"/>
    <property type="match status" value="1"/>
</dbReference>
<dbReference type="InterPro" id="IPR042099">
    <property type="entry name" value="ANL_N_sf"/>
</dbReference>
<dbReference type="InterPro" id="IPR025110">
    <property type="entry name" value="AMP-bd_C"/>
</dbReference>
<sequence length="218" mass="23888">DFDSMRIAISGADTLTNQIFDGFLEKQNLTILNAYGTTETSPAISINTPNENKVGSVGKPIPDVQVKILHIDTDEELPANSVGKILVKGDMVMKGYLGDLEETSLRIHKGWYDTGDMGLVDEDGYIWHKGRLKRFVKVGGEMISLVKVEEVLNKYLPDEVICCVVDVPNPTKGADVVAAITTGEIDTKSILKKMAKELPAIALPKEFHIFENIPIMGS</sequence>
<evidence type="ECO:0000259" key="4">
    <source>
        <dbReference type="Pfam" id="PF13193"/>
    </source>
</evidence>
<comment type="similarity">
    <text evidence="1">Belongs to the ATP-dependent AMP-binding enzyme family.</text>
</comment>